<dbReference type="InterPro" id="IPR017850">
    <property type="entry name" value="Alkaline_phosphatase_core_sf"/>
</dbReference>
<dbReference type="PANTHER" id="PTHR46615">
    <property type="entry name" value="ARYLSULFATASE K"/>
    <property type="match status" value="1"/>
</dbReference>
<dbReference type="Pfam" id="PF00884">
    <property type="entry name" value="Sulfatase"/>
    <property type="match status" value="1"/>
</dbReference>
<dbReference type="SUPFAM" id="SSF53649">
    <property type="entry name" value="Alkaline phosphatase-like"/>
    <property type="match status" value="1"/>
</dbReference>
<dbReference type="InterPro" id="IPR051849">
    <property type="entry name" value="GAG-degrading_sulfatase"/>
</dbReference>
<gene>
    <name evidence="2" type="ORF">AB0T83_19315</name>
</gene>
<dbReference type="Gene3D" id="3.40.720.10">
    <property type="entry name" value="Alkaline Phosphatase, subunit A"/>
    <property type="match status" value="1"/>
</dbReference>
<evidence type="ECO:0000313" key="3">
    <source>
        <dbReference type="Proteomes" id="UP001553161"/>
    </source>
</evidence>
<evidence type="ECO:0000259" key="1">
    <source>
        <dbReference type="Pfam" id="PF00884"/>
    </source>
</evidence>
<organism evidence="2 3">
    <name type="scientific">Meridianimarinicoccus marinus</name>
    <dbReference type="NCBI Taxonomy" id="3231483"/>
    <lineage>
        <taxon>Bacteria</taxon>
        <taxon>Pseudomonadati</taxon>
        <taxon>Pseudomonadota</taxon>
        <taxon>Alphaproteobacteria</taxon>
        <taxon>Rhodobacterales</taxon>
        <taxon>Paracoccaceae</taxon>
        <taxon>Meridianimarinicoccus</taxon>
    </lineage>
</organism>
<evidence type="ECO:0000313" key="2">
    <source>
        <dbReference type="EMBL" id="MEV8468903.1"/>
    </source>
</evidence>
<keyword evidence="3" id="KW-1185">Reference proteome</keyword>
<dbReference type="InterPro" id="IPR000917">
    <property type="entry name" value="Sulfatase_N"/>
</dbReference>
<feature type="domain" description="Sulfatase N-terminal" evidence="1">
    <location>
        <begin position="8"/>
        <end position="347"/>
    </location>
</feature>
<comment type="caution">
    <text evidence="2">The sequence shown here is derived from an EMBL/GenBank/DDBJ whole genome shotgun (WGS) entry which is preliminary data.</text>
</comment>
<protein>
    <submittedName>
        <fullName evidence="2">Sulfatase-like hydrolase/transferase</fullName>
    </submittedName>
</protein>
<reference evidence="2 3" key="1">
    <citation type="submission" date="2024-07" db="EMBL/GenBank/DDBJ databases">
        <authorList>
            <person name="Kang M."/>
        </authorList>
    </citation>
    <scope>NUCLEOTIDE SEQUENCE [LARGE SCALE GENOMIC DNA]</scope>
    <source>
        <strain evidence="2 3">DFM31</strain>
    </source>
</reference>
<dbReference type="EMBL" id="JBFBVU010000049">
    <property type="protein sequence ID" value="MEV8468903.1"/>
    <property type="molecule type" value="Genomic_DNA"/>
</dbReference>
<name>A0ABV3LBG6_9RHOB</name>
<accession>A0ABV3LBG6</accession>
<dbReference type="Proteomes" id="UP001553161">
    <property type="component" value="Unassembled WGS sequence"/>
</dbReference>
<sequence>MPDQTTPQNLLFLLSDEHNRKIAGCYGHPFVQTPNLDRLAAGGTKFTSAYCNSPICVPSRASLATGRHVHDIGYWDNAIPYAGTPRSWHEVLRDQGADVVSIGKLHFRGGDDYGFTEELIPLHVVDGKGDLKGLFRKELPAKVGTSDMATGAGKGSSTYSEYDTRIAGVACDWLRRRAAADAATPFVLFVSFVMPHFPLVAPEAYYNLYEKYGLEALSQGLDAPADNHPTLNRMRGYFDYDKYFNDERKAIALRAYFGMVTRLDALIGEVLEALETSGFGDNTAVLYTSDHGDNLGSRGLWGKSVMYEDSVGVPMILSGPGVPQGATVDTPVSLLDVAPTAVAATGVEASAEAYPGRSLFDLAQGADPGRAVLSQYHASGSDTGQFMLRKGRWKYIAYVGTVPQLFDLVADPDERRDLAKDPAHAAILAEMDGALRAVCDPEEVNRRAFADQQAVIDANGGRAQIDATVDIPFTPAPA</sequence>
<dbReference type="CDD" id="cd16037">
    <property type="entry name" value="sulfatase_like"/>
    <property type="match status" value="1"/>
</dbReference>
<dbReference type="PANTHER" id="PTHR46615:SF1">
    <property type="entry name" value="ARYLSULFATASE K"/>
    <property type="match status" value="1"/>
</dbReference>
<proteinExistence type="predicted"/>
<dbReference type="RefSeq" id="WP_366194858.1">
    <property type="nucleotide sequence ID" value="NZ_JBFBVU010000049.1"/>
</dbReference>